<sequence length="515" mass="56579">MNPHRLFSLLRQPILYWLLLLGSALLTPLAFAPYRLYWLMPLLFGLLLLLTHLRPQYMVRSAYLWGLAAYTAQFYWINIALHDVAGLPQLYAVPLTLLLPAYLALYPALCFWLLEKFRLPALPRLLLVLPPLWTLGEYAREHALTGFGWGALGYSQIAASPLAGFAPVGGIHLVTLATAGLAALWVTLLLADTLRPRLGALAMAVLLLVAGYGLKQHAFTTPDGTRASVALGQGNIEQTLKWNPEQVAPTLQRYYNQVAESHADIVILPETAIPVMRQDLPEGIINQFADQAARNGSALALGIAQYTDNGQGYLNAVISLSDYNPEQPDALPFYAKDHLVPFGEYIPLPALTGWLYQMMNIPLSGFTPGGQAQAPLVLGNQKVAFNICYEDGFGDELIASAKEASLLANVSNMAWYGNSYAMDQHLQQSQARALELGRYMVRATNTGMTAIINPHGQIIALLPANTAQVLHGEIEGRQGETPYMRLGSSRPLMLLLAGVLLGMFVWARRRRVSIN</sequence>
<dbReference type="EC" id="2.3.1.269" evidence="9"/>
<evidence type="ECO:0000313" key="11">
    <source>
        <dbReference type="EMBL" id="QRQ82636.1"/>
    </source>
</evidence>
<dbReference type="CDD" id="cd07571">
    <property type="entry name" value="ALP_N-acyl_transferase"/>
    <property type="match status" value="1"/>
</dbReference>
<evidence type="ECO:0000259" key="10">
    <source>
        <dbReference type="PROSITE" id="PS50263"/>
    </source>
</evidence>
<dbReference type="InterPro" id="IPR036526">
    <property type="entry name" value="C-N_Hydrolase_sf"/>
</dbReference>
<evidence type="ECO:0000256" key="5">
    <source>
        <dbReference type="ARBA" id="ARBA00022692"/>
    </source>
</evidence>
<dbReference type="NCBIfam" id="TIGR00546">
    <property type="entry name" value="lnt"/>
    <property type="match status" value="1"/>
</dbReference>
<feature type="transmembrane region" description="Helical" evidence="9">
    <location>
        <begin position="491"/>
        <end position="507"/>
    </location>
</feature>
<dbReference type="Pfam" id="PF00795">
    <property type="entry name" value="CN_hydrolase"/>
    <property type="match status" value="1"/>
</dbReference>
<dbReference type="KEGG" id="ptes:JQU52_04400"/>
<name>A0A892ZLS0_9NEIS</name>
<accession>A0A892ZLS0</accession>
<evidence type="ECO:0000313" key="12">
    <source>
        <dbReference type="Proteomes" id="UP000653156"/>
    </source>
</evidence>
<comment type="catalytic activity">
    <reaction evidence="9">
        <text>N-terminal S-1,2-diacyl-sn-glyceryl-L-cysteinyl-[lipoprotein] + a glycerophospholipid = N-acyl-S-1,2-diacyl-sn-glyceryl-L-cysteinyl-[lipoprotein] + a 2-acyl-sn-glycero-3-phospholipid + H(+)</text>
        <dbReference type="Rhea" id="RHEA:48228"/>
        <dbReference type="Rhea" id="RHEA-COMP:14681"/>
        <dbReference type="Rhea" id="RHEA-COMP:14684"/>
        <dbReference type="ChEBI" id="CHEBI:15378"/>
        <dbReference type="ChEBI" id="CHEBI:136912"/>
        <dbReference type="ChEBI" id="CHEBI:140656"/>
        <dbReference type="ChEBI" id="CHEBI:140657"/>
        <dbReference type="ChEBI" id="CHEBI:140660"/>
        <dbReference type="EC" id="2.3.1.269"/>
    </reaction>
</comment>
<comment type="subcellular location">
    <subcellularLocation>
        <location evidence="1 9">Cell membrane</location>
        <topology evidence="1 9">Multi-pass membrane protein</topology>
    </subcellularLocation>
</comment>
<comment type="pathway">
    <text evidence="9">Protein modification; lipoprotein biosynthesis (N-acyl transfer).</text>
</comment>
<feature type="transmembrane region" description="Helical" evidence="9">
    <location>
        <begin position="198"/>
        <end position="214"/>
    </location>
</feature>
<feature type="transmembrane region" description="Helical" evidence="9">
    <location>
        <begin position="14"/>
        <end position="31"/>
    </location>
</feature>
<keyword evidence="4 9" id="KW-0808">Transferase</keyword>
<keyword evidence="5 9" id="KW-0812">Transmembrane</keyword>
<feature type="transmembrane region" description="Helical" evidence="9">
    <location>
        <begin position="170"/>
        <end position="191"/>
    </location>
</feature>
<dbReference type="RefSeq" id="WP_230339923.1">
    <property type="nucleotide sequence ID" value="NZ_CP069798.1"/>
</dbReference>
<feature type="domain" description="CN hydrolase" evidence="10">
    <location>
        <begin position="232"/>
        <end position="476"/>
    </location>
</feature>
<dbReference type="PROSITE" id="PS50263">
    <property type="entry name" value="CN_HYDROLASE"/>
    <property type="match status" value="1"/>
</dbReference>
<evidence type="ECO:0000256" key="1">
    <source>
        <dbReference type="ARBA" id="ARBA00004651"/>
    </source>
</evidence>
<dbReference type="SUPFAM" id="SSF56317">
    <property type="entry name" value="Carbon-nitrogen hydrolase"/>
    <property type="match status" value="1"/>
</dbReference>
<dbReference type="InterPro" id="IPR004563">
    <property type="entry name" value="Apolipo_AcylTrfase"/>
</dbReference>
<feature type="transmembrane region" description="Helical" evidence="9">
    <location>
        <begin position="91"/>
        <end position="114"/>
    </location>
</feature>
<keyword evidence="3 9" id="KW-1003">Cell membrane</keyword>
<dbReference type="GO" id="GO:0005886">
    <property type="term" value="C:plasma membrane"/>
    <property type="evidence" value="ECO:0007669"/>
    <property type="project" value="UniProtKB-SubCell"/>
</dbReference>
<dbReference type="PANTHER" id="PTHR38686">
    <property type="entry name" value="APOLIPOPROTEIN N-ACYLTRANSFERASE"/>
    <property type="match status" value="1"/>
</dbReference>
<evidence type="ECO:0000256" key="6">
    <source>
        <dbReference type="ARBA" id="ARBA00022989"/>
    </source>
</evidence>
<evidence type="ECO:0000256" key="2">
    <source>
        <dbReference type="ARBA" id="ARBA00010065"/>
    </source>
</evidence>
<dbReference type="AlphaFoldDB" id="A0A892ZLS0"/>
<feature type="transmembrane region" description="Helical" evidence="9">
    <location>
        <begin position="62"/>
        <end position="79"/>
    </location>
</feature>
<dbReference type="InterPro" id="IPR003010">
    <property type="entry name" value="C-N_Hydrolase"/>
</dbReference>
<organism evidence="11 12">
    <name type="scientific">Paralysiella testudinis</name>
    <dbReference type="NCBI Taxonomy" id="2809020"/>
    <lineage>
        <taxon>Bacteria</taxon>
        <taxon>Pseudomonadati</taxon>
        <taxon>Pseudomonadota</taxon>
        <taxon>Betaproteobacteria</taxon>
        <taxon>Neisseriales</taxon>
        <taxon>Neisseriaceae</taxon>
        <taxon>Paralysiella</taxon>
    </lineage>
</organism>
<reference evidence="11" key="1">
    <citation type="submission" date="2021-02" db="EMBL/GenBank/DDBJ databases">
        <title>Neisseriaceae sp. 26B isolated from the cloaca of a Common Toad-headed Turtle (Mesoclemmys nasuta).</title>
        <authorList>
            <person name="Spergser J."/>
            <person name="Busse H.-J."/>
        </authorList>
    </citation>
    <scope>NUCLEOTIDE SEQUENCE</scope>
    <source>
        <strain evidence="11">26B</strain>
    </source>
</reference>
<dbReference type="Gene3D" id="3.60.110.10">
    <property type="entry name" value="Carbon-nitrogen hydrolase"/>
    <property type="match status" value="1"/>
</dbReference>
<comment type="similarity">
    <text evidence="2 9">Belongs to the CN hydrolase family. Apolipoprotein N-acyltransferase subfamily.</text>
</comment>
<dbReference type="GO" id="GO:0016410">
    <property type="term" value="F:N-acyltransferase activity"/>
    <property type="evidence" value="ECO:0007669"/>
    <property type="project" value="UniProtKB-UniRule"/>
</dbReference>
<dbReference type="EMBL" id="CP069798">
    <property type="protein sequence ID" value="QRQ82636.1"/>
    <property type="molecule type" value="Genomic_DNA"/>
</dbReference>
<evidence type="ECO:0000256" key="7">
    <source>
        <dbReference type="ARBA" id="ARBA00023136"/>
    </source>
</evidence>
<dbReference type="Proteomes" id="UP000653156">
    <property type="component" value="Chromosome"/>
</dbReference>
<comment type="function">
    <text evidence="9">Catalyzes the phospholipid dependent N-acylation of the N-terminal cysteine of apolipoprotein, the last step in lipoprotein maturation.</text>
</comment>
<dbReference type="InterPro" id="IPR045378">
    <property type="entry name" value="LNT_N"/>
</dbReference>
<dbReference type="GO" id="GO:0042158">
    <property type="term" value="P:lipoprotein biosynthetic process"/>
    <property type="evidence" value="ECO:0007669"/>
    <property type="project" value="UniProtKB-UniRule"/>
</dbReference>
<dbReference type="Pfam" id="PF20154">
    <property type="entry name" value="LNT_N"/>
    <property type="match status" value="1"/>
</dbReference>
<evidence type="ECO:0000256" key="3">
    <source>
        <dbReference type="ARBA" id="ARBA00022475"/>
    </source>
</evidence>
<dbReference type="PANTHER" id="PTHR38686:SF1">
    <property type="entry name" value="APOLIPOPROTEIN N-ACYLTRANSFERASE"/>
    <property type="match status" value="1"/>
</dbReference>
<dbReference type="HAMAP" id="MF_01148">
    <property type="entry name" value="Lnt"/>
    <property type="match status" value="1"/>
</dbReference>
<feature type="transmembrane region" description="Helical" evidence="9">
    <location>
        <begin position="37"/>
        <end position="55"/>
    </location>
</feature>
<keyword evidence="8 9" id="KW-0012">Acyltransferase</keyword>
<evidence type="ECO:0000256" key="9">
    <source>
        <dbReference type="HAMAP-Rule" id="MF_01148"/>
    </source>
</evidence>
<gene>
    <name evidence="9 11" type="primary">lnt</name>
    <name evidence="11" type="ORF">JQU52_04400</name>
</gene>
<protein>
    <recommendedName>
        <fullName evidence="9">Apolipoprotein N-acyltransferase</fullName>
        <shortName evidence="9">ALP N-acyltransferase</shortName>
        <ecNumber evidence="9">2.3.1.269</ecNumber>
    </recommendedName>
</protein>
<keyword evidence="7 9" id="KW-0472">Membrane</keyword>
<evidence type="ECO:0000256" key="4">
    <source>
        <dbReference type="ARBA" id="ARBA00022679"/>
    </source>
</evidence>
<proteinExistence type="inferred from homology"/>
<dbReference type="UniPathway" id="UPA00666"/>
<evidence type="ECO:0000256" key="8">
    <source>
        <dbReference type="ARBA" id="ARBA00023315"/>
    </source>
</evidence>
<keyword evidence="12" id="KW-1185">Reference proteome</keyword>
<keyword evidence="6 9" id="KW-1133">Transmembrane helix</keyword>